<geneLocation type="plasmid" evidence="3 4">
    <name>unnamed1</name>
</geneLocation>
<feature type="chain" id="PRO_5046842543" evidence="1">
    <location>
        <begin position="39"/>
        <end position="177"/>
    </location>
</feature>
<name>A0ABZ1XW68_9ACTN</name>
<dbReference type="PROSITE" id="PS50231">
    <property type="entry name" value="RICIN_B_LECTIN"/>
    <property type="match status" value="1"/>
</dbReference>
<organism evidence="3 4">
    <name type="scientific">Streptomyces melanogenes</name>
    <dbReference type="NCBI Taxonomy" id="67326"/>
    <lineage>
        <taxon>Bacteria</taxon>
        <taxon>Bacillati</taxon>
        <taxon>Actinomycetota</taxon>
        <taxon>Actinomycetes</taxon>
        <taxon>Kitasatosporales</taxon>
        <taxon>Streptomycetaceae</taxon>
        <taxon>Streptomyces</taxon>
    </lineage>
</organism>
<gene>
    <name evidence="3" type="ORF">OG515_36805</name>
</gene>
<keyword evidence="3" id="KW-0614">Plasmid</keyword>
<protein>
    <submittedName>
        <fullName evidence="3">RICIN domain-containing protein</fullName>
    </submittedName>
</protein>
<dbReference type="SUPFAM" id="SSF50370">
    <property type="entry name" value="Ricin B-like lectins"/>
    <property type="match status" value="1"/>
</dbReference>
<accession>A0ABZ1XW68</accession>
<dbReference type="RefSeq" id="WP_329404806.1">
    <property type="nucleotide sequence ID" value="NZ_CP109020.1"/>
</dbReference>
<feature type="signal peptide" evidence="1">
    <location>
        <begin position="1"/>
        <end position="38"/>
    </location>
</feature>
<reference evidence="3" key="1">
    <citation type="submission" date="2022-10" db="EMBL/GenBank/DDBJ databases">
        <title>The complete genomes of actinobacterial strains from the NBC collection.</title>
        <authorList>
            <person name="Joergensen T.S."/>
            <person name="Alvarez Arevalo M."/>
            <person name="Sterndorff E.B."/>
            <person name="Faurdal D."/>
            <person name="Vuksanovic O."/>
            <person name="Mourched A.-S."/>
            <person name="Charusanti P."/>
            <person name="Shaw S."/>
            <person name="Blin K."/>
            <person name="Weber T."/>
        </authorList>
    </citation>
    <scope>NUCLEOTIDE SEQUENCE</scope>
    <source>
        <strain evidence="3">NBC_00668</strain>
        <plasmid evidence="3">unnamed1</plasmid>
    </source>
</reference>
<evidence type="ECO:0000313" key="3">
    <source>
        <dbReference type="EMBL" id="WUT87834.1"/>
    </source>
</evidence>
<dbReference type="CDD" id="cd23415">
    <property type="entry name" value="beta-trefoil_Ricin_AH"/>
    <property type="match status" value="1"/>
</dbReference>
<feature type="domain" description="Ricin B lectin" evidence="2">
    <location>
        <begin position="85"/>
        <end position="152"/>
    </location>
</feature>
<proteinExistence type="predicted"/>
<dbReference type="InterPro" id="IPR035992">
    <property type="entry name" value="Ricin_B-like_lectins"/>
</dbReference>
<sequence>MTTTTNSSTHTHTHTITNRTRIRAALAGVLLATALASAGVTAEAAAPADAADSVQTFRNAATSACLDDSETSGVRTYTCIQGNPHQKWNVHPWTDGTRELRNSKTRLCLTDYPRGKAAPHPCDKAKDQSWIVHRYPDGAVEFKNQATGLCLDDSPTHHLRTFPCGTHNPRSPFQTWH</sequence>
<dbReference type="EMBL" id="CP109020">
    <property type="protein sequence ID" value="WUT87834.1"/>
    <property type="molecule type" value="Genomic_DNA"/>
</dbReference>
<dbReference type="InterPro" id="IPR000772">
    <property type="entry name" value="Ricin_B_lectin"/>
</dbReference>
<evidence type="ECO:0000313" key="4">
    <source>
        <dbReference type="Proteomes" id="UP001432060"/>
    </source>
</evidence>
<dbReference type="Pfam" id="PF14200">
    <property type="entry name" value="RicinB_lectin_2"/>
    <property type="match status" value="1"/>
</dbReference>
<keyword evidence="1" id="KW-0732">Signal</keyword>
<dbReference type="Gene3D" id="2.80.10.50">
    <property type="match status" value="1"/>
</dbReference>
<evidence type="ECO:0000256" key="1">
    <source>
        <dbReference type="SAM" id="SignalP"/>
    </source>
</evidence>
<dbReference type="Proteomes" id="UP001432060">
    <property type="component" value="Plasmid unnamed1"/>
</dbReference>
<keyword evidence="4" id="KW-1185">Reference proteome</keyword>
<evidence type="ECO:0000259" key="2">
    <source>
        <dbReference type="Pfam" id="PF14200"/>
    </source>
</evidence>